<dbReference type="Proteomes" id="UP000527355">
    <property type="component" value="Unassembled WGS sequence"/>
</dbReference>
<dbReference type="SMART" id="SM00348">
    <property type="entry name" value="IRF"/>
    <property type="match status" value="1"/>
</dbReference>
<organism evidence="21 22">
    <name type="scientific">Myotis myotis</name>
    <name type="common">Greater mouse-eared bat</name>
    <name type="synonym">Vespertilio myotis</name>
    <dbReference type="NCBI Taxonomy" id="51298"/>
    <lineage>
        <taxon>Eukaryota</taxon>
        <taxon>Metazoa</taxon>
        <taxon>Chordata</taxon>
        <taxon>Craniata</taxon>
        <taxon>Vertebrata</taxon>
        <taxon>Euteleostomi</taxon>
        <taxon>Mammalia</taxon>
        <taxon>Eutheria</taxon>
        <taxon>Laurasiatheria</taxon>
        <taxon>Chiroptera</taxon>
        <taxon>Yangochiroptera</taxon>
        <taxon>Vespertilionidae</taxon>
        <taxon>Myotis</taxon>
    </lineage>
</organism>
<dbReference type="PANTHER" id="PTHR11949:SF1">
    <property type="entry name" value="INTERFERON REGULATORY FACTOR 3"/>
    <property type="match status" value="1"/>
</dbReference>
<evidence type="ECO:0000256" key="12">
    <source>
        <dbReference type="ARBA" id="ARBA00023118"/>
    </source>
</evidence>
<evidence type="ECO:0000256" key="4">
    <source>
        <dbReference type="ARBA" id="ARBA00022490"/>
    </source>
</evidence>
<dbReference type="InterPro" id="IPR017855">
    <property type="entry name" value="SMAD-like_dom_sf"/>
</dbReference>
<dbReference type="SMART" id="SM01243">
    <property type="entry name" value="IRF-3"/>
    <property type="match status" value="1"/>
</dbReference>
<evidence type="ECO:0000256" key="16">
    <source>
        <dbReference type="ARBA" id="ARBA00023163"/>
    </source>
</evidence>
<comment type="caution">
    <text evidence="21">The sequence shown here is derived from an EMBL/GenBank/DDBJ whole genome shotgun (WGS) entry which is preliminary data.</text>
</comment>
<dbReference type="Gene3D" id="1.10.10.10">
    <property type="entry name" value="Winged helix-like DNA-binding domain superfamily/Winged helix DNA-binding domain"/>
    <property type="match status" value="1"/>
</dbReference>
<comment type="subcellular location">
    <subcellularLocation>
        <location evidence="3">Cytoplasm</location>
    </subcellularLocation>
    <subcellularLocation>
        <location evidence="2">Mitochondrion</location>
    </subcellularLocation>
    <subcellularLocation>
        <location evidence="1">Nucleus</location>
    </subcellularLocation>
</comment>
<keyword evidence="4" id="KW-0963">Cytoplasm</keyword>
<dbReference type="FunFam" id="2.60.200.10:FF:000008">
    <property type="entry name" value="Interferon regulatory factor 3"/>
    <property type="match status" value="1"/>
</dbReference>
<feature type="domain" description="IRF tryptophan pentad repeat" evidence="20">
    <location>
        <begin position="25"/>
        <end position="131"/>
    </location>
</feature>
<keyword evidence="15" id="KW-0010">Activator</keyword>
<evidence type="ECO:0000256" key="1">
    <source>
        <dbReference type="ARBA" id="ARBA00004123"/>
    </source>
</evidence>
<dbReference type="Gene3D" id="2.60.200.10">
    <property type="match status" value="1"/>
</dbReference>
<dbReference type="AlphaFoldDB" id="A0A7J7QY01"/>
<dbReference type="CDD" id="cd00103">
    <property type="entry name" value="IRF"/>
    <property type="match status" value="1"/>
</dbReference>
<dbReference type="VEuPathDB" id="HostDB:GeneID_118655420"/>
<name>A0A7J7QY01_MYOMY</name>
<evidence type="ECO:0000256" key="2">
    <source>
        <dbReference type="ARBA" id="ARBA00004173"/>
    </source>
</evidence>
<evidence type="ECO:0000256" key="8">
    <source>
        <dbReference type="ARBA" id="ARBA00022843"/>
    </source>
</evidence>
<keyword evidence="10" id="KW-0007">Acetylation</keyword>
<keyword evidence="16" id="KW-0804">Transcription</keyword>
<proteinExistence type="predicted"/>
<keyword evidence="9" id="KW-0391">Immunity</keyword>
<dbReference type="FunFam" id="1.10.10.10:FF:000263">
    <property type="entry name" value="Interferon regulatory factor 3"/>
    <property type="match status" value="1"/>
</dbReference>
<evidence type="ECO:0000256" key="7">
    <source>
        <dbReference type="ARBA" id="ARBA00022588"/>
    </source>
</evidence>
<keyword evidence="5" id="KW-1017">Isopeptide bond</keyword>
<dbReference type="Pfam" id="PF10401">
    <property type="entry name" value="IRF-3"/>
    <property type="match status" value="1"/>
</dbReference>
<keyword evidence="11" id="KW-0805">Transcription regulation</keyword>
<dbReference type="GO" id="GO:0098586">
    <property type="term" value="P:cellular response to virus"/>
    <property type="evidence" value="ECO:0007669"/>
    <property type="project" value="UniProtKB-ARBA"/>
</dbReference>
<evidence type="ECO:0000256" key="19">
    <source>
        <dbReference type="SAM" id="MobiDB-lite"/>
    </source>
</evidence>
<sequence>MLEGADAMEGSKAASKGGPDMGSQKPRILPWLVSQLDEGQLEGVAWLDQSRRRFRIPWKHGLRQDAQQEDFGIFQAWAEASGAYIPGRDRPDLPTWKRNFRSALNRKEVLRLAEDRSKDPHDPHKIYEFVNSVGDFPELETSPDTDGRLSTSDTQEDILEELLNDMALGSVPDEGASSLAVAPEYPPQLLLSPNLDIPAPYPNPAPPENPLKQLLMPQDDWEFEVTAFYRGRQVFQQTVFCPRGLRLVGSEGGDRTLPGQPITLPDPGAFLTDRAAKDYVSRVLSGLGGGLALWRQGQRLCAQRLGPCHTYWAVGEELLPDSGRGPDGEVPKETEGSVFNLGPFVADLIAFINGSGRSPRYTFWFCIAEPWPQHQPWTKKLVMVKVVPTCLRALLEMARVGGASSLENTVDLHISNSQPLSLTSEQYKAYLQDLVEGMDF</sequence>
<dbReference type="GO" id="GO:0051607">
    <property type="term" value="P:defense response to virus"/>
    <property type="evidence" value="ECO:0007669"/>
    <property type="project" value="UniProtKB-KW"/>
</dbReference>
<keyword evidence="17" id="KW-0539">Nucleus</keyword>
<dbReference type="GO" id="GO:0042802">
    <property type="term" value="F:identical protein binding"/>
    <property type="evidence" value="ECO:0007669"/>
    <property type="project" value="UniProtKB-ARBA"/>
</dbReference>
<keyword evidence="12" id="KW-0051">Antiviral defense</keyword>
<dbReference type="InterPro" id="IPR019471">
    <property type="entry name" value="Interferon_reg_factor-3"/>
</dbReference>
<feature type="region of interest" description="Disordered" evidence="19">
    <location>
        <begin position="1"/>
        <end position="26"/>
    </location>
</feature>
<dbReference type="GO" id="GO:0005739">
    <property type="term" value="C:mitochondrion"/>
    <property type="evidence" value="ECO:0007669"/>
    <property type="project" value="UniProtKB-SubCell"/>
</dbReference>
<dbReference type="GO" id="GO:0045087">
    <property type="term" value="P:innate immune response"/>
    <property type="evidence" value="ECO:0007669"/>
    <property type="project" value="UniProtKB-KW"/>
</dbReference>
<accession>A0A7J7QY01</accession>
<dbReference type="GO" id="GO:0032481">
    <property type="term" value="P:positive regulation of type I interferon production"/>
    <property type="evidence" value="ECO:0007669"/>
    <property type="project" value="UniProtKB-ARBA"/>
</dbReference>
<dbReference type="PROSITE" id="PS51507">
    <property type="entry name" value="IRF_2"/>
    <property type="match status" value="1"/>
</dbReference>
<evidence type="ECO:0000256" key="11">
    <source>
        <dbReference type="ARBA" id="ARBA00023015"/>
    </source>
</evidence>
<dbReference type="PRINTS" id="PR00267">
    <property type="entry name" value="INTFRNREGFCT"/>
</dbReference>
<evidence type="ECO:0000256" key="15">
    <source>
        <dbReference type="ARBA" id="ARBA00023159"/>
    </source>
</evidence>
<dbReference type="PANTHER" id="PTHR11949">
    <property type="entry name" value="INTERFERON REGULATORY FACTOR"/>
    <property type="match status" value="1"/>
</dbReference>
<dbReference type="InterPro" id="IPR036388">
    <property type="entry name" value="WH-like_DNA-bd_sf"/>
</dbReference>
<evidence type="ECO:0000256" key="9">
    <source>
        <dbReference type="ARBA" id="ARBA00022859"/>
    </source>
</evidence>
<keyword evidence="7" id="KW-0399">Innate immunity</keyword>
<keyword evidence="8" id="KW-0832">Ubl conjugation</keyword>
<evidence type="ECO:0000313" key="21">
    <source>
        <dbReference type="EMBL" id="KAF6268637.1"/>
    </source>
</evidence>
<dbReference type="SUPFAM" id="SSF49879">
    <property type="entry name" value="SMAD/FHA domain"/>
    <property type="match status" value="1"/>
</dbReference>
<evidence type="ECO:0000256" key="10">
    <source>
        <dbReference type="ARBA" id="ARBA00022990"/>
    </source>
</evidence>
<evidence type="ECO:0000256" key="5">
    <source>
        <dbReference type="ARBA" id="ARBA00022499"/>
    </source>
</evidence>
<evidence type="ECO:0000259" key="20">
    <source>
        <dbReference type="PROSITE" id="PS51507"/>
    </source>
</evidence>
<keyword evidence="22" id="KW-1185">Reference proteome</keyword>
<evidence type="ECO:0000313" key="22">
    <source>
        <dbReference type="Proteomes" id="UP000527355"/>
    </source>
</evidence>
<dbReference type="InterPro" id="IPR036390">
    <property type="entry name" value="WH_DNA-bd_sf"/>
</dbReference>
<dbReference type="GO" id="GO:0000978">
    <property type="term" value="F:RNA polymerase II cis-regulatory region sequence-specific DNA binding"/>
    <property type="evidence" value="ECO:0007669"/>
    <property type="project" value="TreeGrafter"/>
</dbReference>
<dbReference type="GO" id="GO:0000981">
    <property type="term" value="F:DNA-binding transcription factor activity, RNA polymerase II-specific"/>
    <property type="evidence" value="ECO:0007669"/>
    <property type="project" value="TreeGrafter"/>
</dbReference>
<protein>
    <recommendedName>
        <fullName evidence="18">Interferon regulatory factor 3</fullName>
    </recommendedName>
</protein>
<dbReference type="GO" id="GO:0007166">
    <property type="term" value="P:cell surface receptor signaling pathway"/>
    <property type="evidence" value="ECO:0007669"/>
    <property type="project" value="UniProtKB-ARBA"/>
</dbReference>
<keyword evidence="13" id="KW-0238">DNA-binding</keyword>
<dbReference type="InterPro" id="IPR008984">
    <property type="entry name" value="SMAD_FHA_dom_sf"/>
</dbReference>
<evidence type="ECO:0000256" key="18">
    <source>
        <dbReference type="ARBA" id="ARBA00067348"/>
    </source>
</evidence>
<evidence type="ECO:0000256" key="6">
    <source>
        <dbReference type="ARBA" id="ARBA00022553"/>
    </source>
</evidence>
<evidence type="ECO:0000256" key="14">
    <source>
        <dbReference type="ARBA" id="ARBA00023128"/>
    </source>
</evidence>
<evidence type="ECO:0000256" key="17">
    <source>
        <dbReference type="ARBA" id="ARBA00023242"/>
    </source>
</evidence>
<keyword evidence="6" id="KW-0597">Phosphoprotein</keyword>
<dbReference type="Pfam" id="PF00605">
    <property type="entry name" value="IRF"/>
    <property type="match status" value="1"/>
</dbReference>
<dbReference type="GO" id="GO:0045089">
    <property type="term" value="P:positive regulation of innate immune response"/>
    <property type="evidence" value="ECO:0007669"/>
    <property type="project" value="UniProtKB-ARBA"/>
</dbReference>
<dbReference type="InterPro" id="IPR001346">
    <property type="entry name" value="Interferon_reg_fact_DNA-bd_dom"/>
</dbReference>
<dbReference type="EMBL" id="JABWUV010000045">
    <property type="protein sequence ID" value="KAF6268637.1"/>
    <property type="molecule type" value="Genomic_DNA"/>
</dbReference>
<dbReference type="SUPFAM" id="SSF46785">
    <property type="entry name" value="Winged helix' DNA-binding domain"/>
    <property type="match status" value="1"/>
</dbReference>
<evidence type="ECO:0000256" key="13">
    <source>
        <dbReference type="ARBA" id="ARBA00023125"/>
    </source>
</evidence>
<reference evidence="21 22" key="1">
    <citation type="journal article" date="2020" name="Nature">
        <title>Six reference-quality genomes reveal evolution of bat adaptations.</title>
        <authorList>
            <person name="Jebb D."/>
            <person name="Huang Z."/>
            <person name="Pippel M."/>
            <person name="Hughes G.M."/>
            <person name="Lavrichenko K."/>
            <person name="Devanna P."/>
            <person name="Winkler S."/>
            <person name="Jermiin L.S."/>
            <person name="Skirmuntt E.C."/>
            <person name="Katzourakis A."/>
            <person name="Burkitt-Gray L."/>
            <person name="Ray D.A."/>
            <person name="Sullivan K.A.M."/>
            <person name="Roscito J.G."/>
            <person name="Kirilenko B.M."/>
            <person name="Davalos L.M."/>
            <person name="Corthals A.P."/>
            <person name="Power M.L."/>
            <person name="Jones G."/>
            <person name="Ransome R.D."/>
            <person name="Dechmann D.K.N."/>
            <person name="Locatelli A.G."/>
            <person name="Puechmaille S.J."/>
            <person name="Fedrigo O."/>
            <person name="Jarvis E.D."/>
            <person name="Hiller M."/>
            <person name="Vernes S.C."/>
            <person name="Myers E.W."/>
            <person name="Teeling E.C."/>
        </authorList>
    </citation>
    <scope>NUCLEOTIDE SEQUENCE [LARGE SCALE GENOMIC DNA]</scope>
    <source>
        <strain evidence="21">MMyoMyo1</strain>
        <tissue evidence="21">Flight muscle</tissue>
    </source>
</reference>
<dbReference type="GO" id="GO:0005829">
    <property type="term" value="C:cytosol"/>
    <property type="evidence" value="ECO:0007669"/>
    <property type="project" value="UniProtKB-ARBA"/>
</dbReference>
<dbReference type="PROSITE" id="PS00601">
    <property type="entry name" value="IRF_1"/>
    <property type="match status" value="1"/>
</dbReference>
<gene>
    <name evidence="21" type="ORF">mMyoMyo1_006941</name>
</gene>
<dbReference type="GO" id="GO:0005634">
    <property type="term" value="C:nucleus"/>
    <property type="evidence" value="ECO:0007669"/>
    <property type="project" value="UniProtKB-SubCell"/>
</dbReference>
<dbReference type="GO" id="GO:0012501">
    <property type="term" value="P:programmed cell death"/>
    <property type="evidence" value="ECO:0007669"/>
    <property type="project" value="UniProtKB-ARBA"/>
</dbReference>
<dbReference type="InterPro" id="IPR019817">
    <property type="entry name" value="Interferon_reg_fac_CS"/>
</dbReference>
<keyword evidence="14" id="KW-0496">Mitochondrion</keyword>
<dbReference type="GO" id="GO:0045893">
    <property type="term" value="P:positive regulation of DNA-templated transcription"/>
    <property type="evidence" value="ECO:0007669"/>
    <property type="project" value="UniProtKB-ARBA"/>
</dbReference>
<evidence type="ECO:0000256" key="3">
    <source>
        <dbReference type="ARBA" id="ARBA00004496"/>
    </source>
</evidence>